<proteinExistence type="predicted"/>
<dbReference type="PANTHER" id="PTHR37299">
    <property type="entry name" value="TRANSCRIPTIONAL REGULATOR-RELATED"/>
    <property type="match status" value="1"/>
</dbReference>
<evidence type="ECO:0000313" key="3">
    <source>
        <dbReference type="EMBL" id="TCD53807.1"/>
    </source>
</evidence>
<dbReference type="SMART" id="SM00850">
    <property type="entry name" value="LytTR"/>
    <property type="match status" value="1"/>
</dbReference>
<dbReference type="Gene3D" id="2.40.50.1020">
    <property type="entry name" value="LytTr DNA-binding domain"/>
    <property type="match status" value="1"/>
</dbReference>
<keyword evidence="4" id="KW-1185">Reference proteome</keyword>
<feature type="modified residue" description="4-aspartylphosphate" evidence="1">
    <location>
        <position position="75"/>
    </location>
</feature>
<dbReference type="GO" id="GO:0000156">
    <property type="term" value="F:phosphorelay response regulator activity"/>
    <property type="evidence" value="ECO:0007669"/>
    <property type="project" value="InterPro"/>
</dbReference>
<comment type="caution">
    <text evidence="3">The sequence shown here is derived from an EMBL/GenBank/DDBJ whole genome shotgun (WGS) entry which is preliminary data.</text>
</comment>
<protein>
    <submittedName>
        <fullName evidence="3">Response regulator</fullName>
    </submittedName>
</protein>
<dbReference type="PROSITE" id="PS50110">
    <property type="entry name" value="RESPONSE_REGULATORY"/>
    <property type="match status" value="1"/>
</dbReference>
<dbReference type="InterPro" id="IPR046947">
    <property type="entry name" value="LytR-like"/>
</dbReference>
<organism evidence="3 4">
    <name type="scientific">Alloscardovia theropitheci</name>
    <dbReference type="NCBI Taxonomy" id="2496842"/>
    <lineage>
        <taxon>Bacteria</taxon>
        <taxon>Bacillati</taxon>
        <taxon>Actinomycetota</taxon>
        <taxon>Actinomycetes</taxon>
        <taxon>Bifidobacteriales</taxon>
        <taxon>Bifidobacteriaceae</taxon>
        <taxon>Alloscardovia</taxon>
    </lineage>
</organism>
<dbReference type="InterPro" id="IPR011006">
    <property type="entry name" value="CheY-like_superfamily"/>
</dbReference>
<sequence>MNIVIVDDDNTDAMHTETMVNNFFTELKQERLSISTSGMPEDSKDQEIHYRIDRYTNGEDFLHEYSSNTDMIFLDIEMPGMLGMEVAQTLRTVDAHVPVTFTTRLAQYAAQGYDVDAVGYLVKPFSQQAFDIKMRKMFTIATRRKSRSLLVAAEGKVQRIDIREILYIEVNRHEVTYHCSTFEVTSWSSLKDVIAMLERENLLSSFSQANRYSIINLDHVSAVQGENVFVGKRSITLSRGRRKQFMMDLAHYFGS</sequence>
<evidence type="ECO:0000256" key="1">
    <source>
        <dbReference type="PROSITE-ProRule" id="PRU00169"/>
    </source>
</evidence>
<keyword evidence="1" id="KW-0597">Phosphoprotein</keyword>
<dbReference type="GO" id="GO:0003677">
    <property type="term" value="F:DNA binding"/>
    <property type="evidence" value="ECO:0007669"/>
    <property type="project" value="InterPro"/>
</dbReference>
<evidence type="ECO:0000259" key="2">
    <source>
        <dbReference type="PROSITE" id="PS50110"/>
    </source>
</evidence>
<gene>
    <name evidence="3" type="ORF">EJ419_07520</name>
</gene>
<reference evidence="3 4" key="1">
    <citation type="submission" date="2018-12" db="EMBL/GenBank/DDBJ databases">
        <title>Alloscrdovia theropitheci sp. nov: a novel taxon from the feces of the bleeding-herat monkey (Theropithecus geleda).</title>
        <authorList>
            <person name="Modesto M."/>
        </authorList>
    </citation>
    <scope>NUCLEOTIDE SEQUENCE [LARGE SCALE GENOMIC DNA]</scope>
    <source>
        <strain evidence="3 4">GLDI4/2</strain>
    </source>
</reference>
<dbReference type="Proteomes" id="UP000291289">
    <property type="component" value="Unassembled WGS sequence"/>
</dbReference>
<dbReference type="SMART" id="SM00448">
    <property type="entry name" value="REC"/>
    <property type="match status" value="1"/>
</dbReference>
<dbReference type="Gene3D" id="3.40.50.2300">
    <property type="match status" value="1"/>
</dbReference>
<dbReference type="EMBL" id="RXLP01000026">
    <property type="protein sequence ID" value="TCD53807.1"/>
    <property type="molecule type" value="Genomic_DNA"/>
</dbReference>
<dbReference type="PANTHER" id="PTHR37299:SF1">
    <property type="entry name" value="STAGE 0 SPORULATION PROTEIN A HOMOLOG"/>
    <property type="match status" value="1"/>
</dbReference>
<evidence type="ECO:0000313" key="4">
    <source>
        <dbReference type="Proteomes" id="UP000291289"/>
    </source>
</evidence>
<feature type="domain" description="Response regulatory" evidence="2">
    <location>
        <begin position="2"/>
        <end position="138"/>
    </location>
</feature>
<accession>A0A4R0QUS7</accession>
<dbReference type="Pfam" id="PF00072">
    <property type="entry name" value="Response_reg"/>
    <property type="match status" value="1"/>
</dbReference>
<dbReference type="RefSeq" id="WP_131285178.1">
    <property type="nucleotide sequence ID" value="NZ_RXLP01000026.1"/>
</dbReference>
<name>A0A4R0QUS7_9BIFI</name>
<dbReference type="SUPFAM" id="SSF52172">
    <property type="entry name" value="CheY-like"/>
    <property type="match status" value="1"/>
</dbReference>
<dbReference type="Pfam" id="PF04397">
    <property type="entry name" value="LytTR"/>
    <property type="match status" value="1"/>
</dbReference>
<dbReference type="AlphaFoldDB" id="A0A4R0QUS7"/>
<dbReference type="InterPro" id="IPR007492">
    <property type="entry name" value="LytTR_DNA-bd_dom"/>
</dbReference>
<dbReference type="InterPro" id="IPR001789">
    <property type="entry name" value="Sig_transdc_resp-reg_receiver"/>
</dbReference>
<dbReference type="OrthoDB" id="236568at2"/>